<dbReference type="InterPro" id="IPR029063">
    <property type="entry name" value="SAM-dependent_MTases_sf"/>
</dbReference>
<dbReference type="InterPro" id="IPR041698">
    <property type="entry name" value="Methyltransf_25"/>
</dbReference>
<name>A0A841SZ56_9BACL</name>
<dbReference type="Proteomes" id="UP000535838">
    <property type="component" value="Unassembled WGS sequence"/>
</dbReference>
<proteinExistence type="predicted"/>
<dbReference type="PANTHER" id="PTHR43861">
    <property type="entry name" value="TRANS-ACONITATE 2-METHYLTRANSFERASE-RELATED"/>
    <property type="match status" value="1"/>
</dbReference>
<dbReference type="GO" id="GO:0032259">
    <property type="term" value="P:methylation"/>
    <property type="evidence" value="ECO:0007669"/>
    <property type="project" value="UniProtKB-KW"/>
</dbReference>
<dbReference type="GO" id="GO:0008168">
    <property type="term" value="F:methyltransferase activity"/>
    <property type="evidence" value="ECO:0007669"/>
    <property type="project" value="UniProtKB-KW"/>
</dbReference>
<evidence type="ECO:0000313" key="5">
    <source>
        <dbReference type="Proteomes" id="UP000535838"/>
    </source>
</evidence>
<keyword evidence="2 4" id="KW-0808">Transferase</keyword>
<dbReference type="RefSeq" id="WP_185121394.1">
    <property type="nucleotide sequence ID" value="NZ_JACJVQ010000017.1"/>
</dbReference>
<dbReference type="Pfam" id="PF13649">
    <property type="entry name" value="Methyltransf_25"/>
    <property type="match status" value="1"/>
</dbReference>
<dbReference type="AlphaFoldDB" id="A0A841SZ56"/>
<protein>
    <submittedName>
        <fullName evidence="4">Class I SAM-dependent methyltransferase</fullName>
    </submittedName>
</protein>
<accession>A0A841SZ56</accession>
<sequence>MRSYRQFAAVYDRLMEEMPYAEWLSFARRCWDRYGMPATIVDLGCGTGNIAIPLAKAGFRVFGVDLSSDMLAMARNKWEAGGGRSLIASAENGSIRWLQQDMSDWELPEPVDAVISFCDSLNYLTEPENIVSTFRRTFEGLAPGGLFLFDVHAPSQLERYAEEQPFVLDEKDVAYMWVCDYDPERMEIEHDLTFFVREESGAGGPNSGLYYRFEESHVQRAYDPDWLAGQLAAAGFEVLHRFADFKWADANEESERLFFVARKPMANA</sequence>
<evidence type="ECO:0000256" key="1">
    <source>
        <dbReference type="ARBA" id="ARBA00022603"/>
    </source>
</evidence>
<feature type="domain" description="Methyltransferase" evidence="3">
    <location>
        <begin position="40"/>
        <end position="145"/>
    </location>
</feature>
<evidence type="ECO:0000256" key="2">
    <source>
        <dbReference type="ARBA" id="ARBA00022679"/>
    </source>
</evidence>
<dbReference type="PANTHER" id="PTHR43861:SF1">
    <property type="entry name" value="TRANS-ACONITATE 2-METHYLTRANSFERASE"/>
    <property type="match status" value="1"/>
</dbReference>
<organism evidence="4 5">
    <name type="scientific">Cohnella thailandensis</name>
    <dbReference type="NCBI Taxonomy" id="557557"/>
    <lineage>
        <taxon>Bacteria</taxon>
        <taxon>Bacillati</taxon>
        <taxon>Bacillota</taxon>
        <taxon>Bacilli</taxon>
        <taxon>Bacillales</taxon>
        <taxon>Paenibacillaceae</taxon>
        <taxon>Cohnella</taxon>
    </lineage>
</organism>
<dbReference type="Gene3D" id="3.40.50.150">
    <property type="entry name" value="Vaccinia Virus protein VP39"/>
    <property type="match status" value="1"/>
</dbReference>
<dbReference type="CDD" id="cd02440">
    <property type="entry name" value="AdoMet_MTases"/>
    <property type="match status" value="1"/>
</dbReference>
<reference evidence="4 5" key="1">
    <citation type="submission" date="2020-08" db="EMBL/GenBank/DDBJ databases">
        <title>Cohnella phylogeny.</title>
        <authorList>
            <person name="Dunlap C."/>
        </authorList>
    </citation>
    <scope>NUCLEOTIDE SEQUENCE [LARGE SCALE GENOMIC DNA]</scope>
    <source>
        <strain evidence="4 5">DSM 25241</strain>
    </source>
</reference>
<dbReference type="EMBL" id="JACJVQ010000017">
    <property type="protein sequence ID" value="MBB6636169.1"/>
    <property type="molecule type" value="Genomic_DNA"/>
</dbReference>
<keyword evidence="5" id="KW-1185">Reference proteome</keyword>
<keyword evidence="1 4" id="KW-0489">Methyltransferase</keyword>
<evidence type="ECO:0000259" key="3">
    <source>
        <dbReference type="Pfam" id="PF13649"/>
    </source>
</evidence>
<evidence type="ECO:0000313" key="4">
    <source>
        <dbReference type="EMBL" id="MBB6636169.1"/>
    </source>
</evidence>
<dbReference type="SUPFAM" id="SSF53335">
    <property type="entry name" value="S-adenosyl-L-methionine-dependent methyltransferases"/>
    <property type="match status" value="1"/>
</dbReference>
<dbReference type="Gene3D" id="2.20.25.110">
    <property type="entry name" value="S-adenosyl-L-methionine-dependent methyltransferases"/>
    <property type="match status" value="1"/>
</dbReference>
<gene>
    <name evidence="4" type="ORF">H7B67_18765</name>
</gene>
<comment type="caution">
    <text evidence="4">The sequence shown here is derived from an EMBL/GenBank/DDBJ whole genome shotgun (WGS) entry which is preliminary data.</text>
</comment>